<dbReference type="PANTHER" id="PTHR34295">
    <property type="entry name" value="BIOTIN TRANSPORTER BIOY"/>
    <property type="match status" value="1"/>
</dbReference>
<keyword evidence="3" id="KW-0812">Transmembrane</keyword>
<feature type="transmembrane region" description="Helical" evidence="3">
    <location>
        <begin position="69"/>
        <end position="88"/>
    </location>
</feature>
<reference evidence="4" key="2">
    <citation type="submission" date="2020-09" db="EMBL/GenBank/DDBJ databases">
        <authorList>
            <person name="Sun Q."/>
            <person name="Kim S."/>
        </authorList>
    </citation>
    <scope>NUCLEOTIDE SEQUENCE</scope>
    <source>
        <strain evidence="4">KCTC 42650</strain>
    </source>
</reference>
<feature type="transmembrane region" description="Helical" evidence="3">
    <location>
        <begin position="131"/>
        <end position="155"/>
    </location>
</feature>
<evidence type="ECO:0000313" key="4">
    <source>
        <dbReference type="EMBL" id="GHF55458.1"/>
    </source>
</evidence>
<feature type="transmembrane region" description="Helical" evidence="3">
    <location>
        <begin position="43"/>
        <end position="62"/>
    </location>
</feature>
<keyword evidence="3" id="KW-1133">Transmembrane helix</keyword>
<gene>
    <name evidence="4" type="ORF">GCM10017056_28670</name>
</gene>
<comment type="similarity">
    <text evidence="1 2">Belongs to the BioY family.</text>
</comment>
<dbReference type="Pfam" id="PF02632">
    <property type="entry name" value="BioY"/>
    <property type="match status" value="1"/>
</dbReference>
<evidence type="ECO:0000256" key="3">
    <source>
        <dbReference type="SAM" id="Phobius"/>
    </source>
</evidence>
<dbReference type="RefSeq" id="WP_189680783.1">
    <property type="nucleotide sequence ID" value="NZ_BNCJ01000008.1"/>
</dbReference>
<evidence type="ECO:0000256" key="2">
    <source>
        <dbReference type="PIRNR" id="PIRNR016661"/>
    </source>
</evidence>
<dbReference type="GO" id="GO:0015225">
    <property type="term" value="F:biotin transmembrane transporter activity"/>
    <property type="evidence" value="ECO:0007669"/>
    <property type="project" value="UniProtKB-UniRule"/>
</dbReference>
<dbReference type="EMBL" id="BNCJ01000008">
    <property type="protein sequence ID" value="GHF55458.1"/>
    <property type="molecule type" value="Genomic_DNA"/>
</dbReference>
<protein>
    <recommendedName>
        <fullName evidence="2">Biotin transporter</fullName>
    </recommendedName>
</protein>
<feature type="transmembrane region" description="Helical" evidence="3">
    <location>
        <begin position="20"/>
        <end position="37"/>
    </location>
</feature>
<feature type="transmembrane region" description="Helical" evidence="3">
    <location>
        <begin position="94"/>
        <end position="119"/>
    </location>
</feature>
<comment type="caution">
    <text evidence="4">The sequence shown here is derived from an EMBL/GenBank/DDBJ whole genome shotgun (WGS) entry which is preliminary data.</text>
</comment>
<sequence>MSTTHPSNRLVRAEFTSRPIMSLALCALGVAAIVASAKAQIPFWPVPLTLQTLVIAVLAMAYGSRLGGVTLAAYLALGAAGLPVFAGTPEKGIGLAYMAGPTGGYLVGFLLGGALMGWLADRGWGRDLPRAVAAVTAGHLVILALGTLWLSLLIGWPKAVAAGLVPFLWPSVVKTLLAAFLVVGASRLVQRLRG</sequence>
<keyword evidence="2 3" id="KW-0472">Membrane</keyword>
<reference evidence="4" key="1">
    <citation type="journal article" date="2014" name="Int. J. Syst. Evol. Microbiol.">
        <title>Complete genome sequence of Corynebacterium casei LMG S-19264T (=DSM 44701T), isolated from a smear-ripened cheese.</title>
        <authorList>
            <consortium name="US DOE Joint Genome Institute (JGI-PGF)"/>
            <person name="Walter F."/>
            <person name="Albersmeier A."/>
            <person name="Kalinowski J."/>
            <person name="Ruckert C."/>
        </authorList>
    </citation>
    <scope>NUCLEOTIDE SEQUENCE</scope>
    <source>
        <strain evidence="4">KCTC 42650</strain>
    </source>
</reference>
<comment type="subcellular location">
    <subcellularLocation>
        <location evidence="2">Cell membrane</location>
        <topology evidence="2">Multi-pass membrane protein</topology>
    </subcellularLocation>
</comment>
<accession>A0A8J3GZ43</accession>
<dbReference type="AlphaFoldDB" id="A0A8J3GZ43"/>
<keyword evidence="2" id="KW-0813">Transport</keyword>
<evidence type="ECO:0000313" key="5">
    <source>
        <dbReference type="Proteomes" id="UP000626220"/>
    </source>
</evidence>
<proteinExistence type="inferred from homology"/>
<name>A0A8J3GZ43_9RHOB</name>
<dbReference type="PIRSF" id="PIRSF016661">
    <property type="entry name" value="BioY"/>
    <property type="match status" value="1"/>
</dbReference>
<evidence type="ECO:0000256" key="1">
    <source>
        <dbReference type="ARBA" id="ARBA00010692"/>
    </source>
</evidence>
<feature type="transmembrane region" description="Helical" evidence="3">
    <location>
        <begin position="167"/>
        <end position="189"/>
    </location>
</feature>
<organism evidence="4 5">
    <name type="scientific">Seohaeicola zhoushanensis</name>
    <dbReference type="NCBI Taxonomy" id="1569283"/>
    <lineage>
        <taxon>Bacteria</taxon>
        <taxon>Pseudomonadati</taxon>
        <taxon>Pseudomonadota</taxon>
        <taxon>Alphaproteobacteria</taxon>
        <taxon>Rhodobacterales</taxon>
        <taxon>Roseobacteraceae</taxon>
        <taxon>Seohaeicola</taxon>
    </lineage>
</organism>
<dbReference type="Proteomes" id="UP000626220">
    <property type="component" value="Unassembled WGS sequence"/>
</dbReference>
<dbReference type="GO" id="GO:0005886">
    <property type="term" value="C:plasma membrane"/>
    <property type="evidence" value="ECO:0007669"/>
    <property type="project" value="UniProtKB-SubCell"/>
</dbReference>
<keyword evidence="5" id="KW-1185">Reference proteome</keyword>
<dbReference type="InterPro" id="IPR003784">
    <property type="entry name" value="BioY"/>
</dbReference>
<dbReference type="PANTHER" id="PTHR34295:SF1">
    <property type="entry name" value="BIOTIN TRANSPORTER BIOY"/>
    <property type="match status" value="1"/>
</dbReference>
<keyword evidence="2" id="KW-1003">Cell membrane</keyword>
<dbReference type="Gene3D" id="1.10.1760.20">
    <property type="match status" value="1"/>
</dbReference>